<sequence>MAAVFYVMENAVIVSDQNLIRAIQQTIEQGSILPILKEEIKTKIQVRRYSRGLTELKIEPESHRTSQLSKDEVEQIESRKQNNRKASKKHRLRQKDYVDYLEKRFLNLASENCVLQEQKKELQVLISKQEADKSYDIKDSSCSFYSNRKY</sequence>
<dbReference type="CDD" id="cd14686">
    <property type="entry name" value="bZIP"/>
    <property type="match status" value="1"/>
</dbReference>
<dbReference type="Gene3D" id="1.20.5.170">
    <property type="match status" value="1"/>
</dbReference>
<dbReference type="InterPro" id="IPR046347">
    <property type="entry name" value="bZIP_sf"/>
</dbReference>
<dbReference type="EMBL" id="JAZGQO010000014">
    <property type="protein sequence ID" value="KAK6170546.1"/>
    <property type="molecule type" value="Genomic_DNA"/>
</dbReference>
<organism evidence="3 4">
    <name type="scientific">Patella caerulea</name>
    <name type="common">Rayed Mediterranean limpet</name>
    <dbReference type="NCBI Taxonomy" id="87958"/>
    <lineage>
        <taxon>Eukaryota</taxon>
        <taxon>Metazoa</taxon>
        <taxon>Spiralia</taxon>
        <taxon>Lophotrochozoa</taxon>
        <taxon>Mollusca</taxon>
        <taxon>Gastropoda</taxon>
        <taxon>Patellogastropoda</taxon>
        <taxon>Patelloidea</taxon>
        <taxon>Patellidae</taxon>
        <taxon>Patella</taxon>
    </lineage>
</organism>
<dbReference type="Proteomes" id="UP001347796">
    <property type="component" value="Unassembled WGS sequence"/>
</dbReference>
<feature type="compositionally biased region" description="Basic residues" evidence="1">
    <location>
        <begin position="81"/>
        <end position="92"/>
    </location>
</feature>
<evidence type="ECO:0000313" key="3">
    <source>
        <dbReference type="EMBL" id="KAK6170546.1"/>
    </source>
</evidence>
<proteinExistence type="predicted"/>
<feature type="region of interest" description="Disordered" evidence="1">
    <location>
        <begin position="60"/>
        <end position="92"/>
    </location>
</feature>
<reference evidence="3 4" key="1">
    <citation type="submission" date="2024-01" db="EMBL/GenBank/DDBJ databases">
        <title>The genome of the rayed Mediterranean limpet Patella caerulea (Linnaeus, 1758).</title>
        <authorList>
            <person name="Anh-Thu Weber A."/>
            <person name="Halstead-Nussloch G."/>
        </authorList>
    </citation>
    <scope>NUCLEOTIDE SEQUENCE [LARGE SCALE GENOMIC DNA]</scope>
    <source>
        <strain evidence="3">AATW-2023a</strain>
        <tissue evidence="3">Whole specimen</tissue>
    </source>
</reference>
<gene>
    <name evidence="3" type="ORF">SNE40_018917</name>
</gene>
<evidence type="ECO:0000259" key="2">
    <source>
        <dbReference type="PROSITE" id="PS50217"/>
    </source>
</evidence>
<accession>A0AAN8PDM1</accession>
<protein>
    <recommendedName>
        <fullName evidence="2">BZIP domain-containing protein</fullName>
    </recommendedName>
</protein>
<comment type="caution">
    <text evidence="3">The sequence shown here is derived from an EMBL/GenBank/DDBJ whole genome shotgun (WGS) entry which is preliminary data.</text>
</comment>
<evidence type="ECO:0000256" key="1">
    <source>
        <dbReference type="SAM" id="MobiDB-lite"/>
    </source>
</evidence>
<dbReference type="PROSITE" id="PS50217">
    <property type="entry name" value="BZIP"/>
    <property type="match status" value="1"/>
</dbReference>
<dbReference type="InterPro" id="IPR004827">
    <property type="entry name" value="bZIP"/>
</dbReference>
<name>A0AAN8PDM1_PATCE</name>
<dbReference type="SUPFAM" id="SSF57959">
    <property type="entry name" value="Leucine zipper domain"/>
    <property type="match status" value="1"/>
</dbReference>
<dbReference type="GO" id="GO:0003700">
    <property type="term" value="F:DNA-binding transcription factor activity"/>
    <property type="evidence" value="ECO:0007669"/>
    <property type="project" value="InterPro"/>
</dbReference>
<feature type="compositionally biased region" description="Basic and acidic residues" evidence="1">
    <location>
        <begin position="60"/>
        <end position="80"/>
    </location>
</feature>
<keyword evidence="4" id="KW-1185">Reference proteome</keyword>
<dbReference type="Pfam" id="PF07716">
    <property type="entry name" value="bZIP_2"/>
    <property type="match status" value="1"/>
</dbReference>
<evidence type="ECO:0000313" key="4">
    <source>
        <dbReference type="Proteomes" id="UP001347796"/>
    </source>
</evidence>
<dbReference type="AlphaFoldDB" id="A0AAN8PDM1"/>
<feature type="domain" description="BZIP" evidence="2">
    <location>
        <begin position="73"/>
        <end position="123"/>
    </location>
</feature>